<keyword evidence="1" id="KW-0472">Membrane</keyword>
<name>A0A1C4UHA4_9ACTN</name>
<evidence type="ECO:0000256" key="1">
    <source>
        <dbReference type="SAM" id="Phobius"/>
    </source>
</evidence>
<dbReference type="Pfam" id="PF04464">
    <property type="entry name" value="Glyphos_transf"/>
    <property type="match status" value="1"/>
</dbReference>
<accession>A0A1C4UHA4</accession>
<dbReference type="Gene3D" id="3.40.50.12580">
    <property type="match status" value="1"/>
</dbReference>
<feature type="transmembrane region" description="Helical" evidence="1">
    <location>
        <begin position="12"/>
        <end position="40"/>
    </location>
</feature>
<keyword evidence="1" id="KW-0812">Transmembrane</keyword>
<dbReference type="InterPro" id="IPR007554">
    <property type="entry name" value="Glycerophosphate_synth"/>
</dbReference>
<dbReference type="AlphaFoldDB" id="A0A1C4UHA4"/>
<gene>
    <name evidence="2" type="ORF">GA0070607_0634</name>
</gene>
<dbReference type="InterPro" id="IPR043148">
    <property type="entry name" value="TagF_C"/>
</dbReference>
<organism evidence="2 3">
    <name type="scientific">Micromonospora coriariae</name>
    <dbReference type="NCBI Taxonomy" id="285665"/>
    <lineage>
        <taxon>Bacteria</taxon>
        <taxon>Bacillati</taxon>
        <taxon>Actinomycetota</taxon>
        <taxon>Actinomycetes</taxon>
        <taxon>Micromonosporales</taxon>
        <taxon>Micromonosporaceae</taxon>
        <taxon>Micromonospora</taxon>
    </lineage>
</organism>
<dbReference type="GO" id="GO:0016020">
    <property type="term" value="C:membrane"/>
    <property type="evidence" value="ECO:0007669"/>
    <property type="project" value="InterPro"/>
</dbReference>
<keyword evidence="1" id="KW-1133">Transmembrane helix</keyword>
<dbReference type="EMBL" id="LT607412">
    <property type="protein sequence ID" value="SCE71037.1"/>
    <property type="molecule type" value="Genomic_DNA"/>
</dbReference>
<feature type="transmembrane region" description="Helical" evidence="1">
    <location>
        <begin position="93"/>
        <end position="114"/>
    </location>
</feature>
<sequence>MGPAGVAARGALLLLAYVVMLAAGALGWAAAFTVAGLAAVGGEYALARWSPATHTLLEKVGLRGDYRQLTRDLAIVLLVVAAVRPSAGQLSLILLLPATVWLISVFAGALATMIDRRNPTSALVRNIDLGPMRSAPRPPEWAAWLAGDRLALVNVVLAPAAVAAAVLDSVAPVLVAGVVAVLAAAVVGGIVALTWLRGRGSGQSPLLPAVQRWLDTHRPEVALYFAGPAKDVYQANMWLAPTEALEQRAVVLMRSREAFTELADTRLPVICVPAGVDFMNLELGSVRTALYAANVGANIHMLREPGMKHVFVGHGDSDKAASVNPYSKVYDEVWVAGLAGRERYARAGVGVLDTDIVEIGRPQLAGVHTFGAESVDRPFTVLYAPTWEGWLDDDPYHTSLVLMGERIIQGLLATRPEVRVIYKPHPLTGSRSKDAKAVHERLVELIRDAGGDADATSLDGTRHLVVTGRTPALFDCFNQTDLLISDVSSVVSDFVQSERPYVVANPGGLPEDEFRREYPTARAAYLLCRDCGELEKIVAVTRADDDPMVEARRELKTYLLGPAEANPMDRFQEEIARLCR</sequence>
<dbReference type="GO" id="GO:0047355">
    <property type="term" value="F:CDP-glycerol glycerophosphotransferase activity"/>
    <property type="evidence" value="ECO:0007669"/>
    <property type="project" value="InterPro"/>
</dbReference>
<dbReference type="Proteomes" id="UP000198243">
    <property type="component" value="Chromosome I"/>
</dbReference>
<keyword evidence="3" id="KW-1185">Reference proteome</keyword>
<evidence type="ECO:0000313" key="3">
    <source>
        <dbReference type="Proteomes" id="UP000198243"/>
    </source>
</evidence>
<feature type="transmembrane region" description="Helical" evidence="1">
    <location>
        <begin position="141"/>
        <end position="167"/>
    </location>
</feature>
<dbReference type="OrthoDB" id="7806295at2"/>
<keyword evidence="2" id="KW-0808">Transferase</keyword>
<evidence type="ECO:0000313" key="2">
    <source>
        <dbReference type="EMBL" id="SCE71037.1"/>
    </source>
</evidence>
<protein>
    <submittedName>
        <fullName evidence="2">CDP-Glycerol:Poly(Glycerophosphate) glycerophosphotransferase</fullName>
    </submittedName>
</protein>
<feature type="transmembrane region" description="Helical" evidence="1">
    <location>
        <begin position="173"/>
        <end position="196"/>
    </location>
</feature>
<proteinExistence type="predicted"/>
<reference evidence="3" key="1">
    <citation type="submission" date="2016-06" db="EMBL/GenBank/DDBJ databases">
        <authorList>
            <person name="Varghese N."/>
            <person name="Submissions Spin"/>
        </authorList>
    </citation>
    <scope>NUCLEOTIDE SEQUENCE [LARGE SCALE GENOMIC DNA]</scope>
    <source>
        <strain evidence="3">DSM 44875</strain>
    </source>
</reference>